<organism evidence="2 3">
    <name type="scientific">Kocuria palustris PEL</name>
    <dbReference type="NCBI Taxonomy" id="1236550"/>
    <lineage>
        <taxon>Bacteria</taxon>
        <taxon>Bacillati</taxon>
        <taxon>Actinomycetota</taxon>
        <taxon>Actinomycetes</taxon>
        <taxon>Micrococcales</taxon>
        <taxon>Micrococcaceae</taxon>
        <taxon>Kocuria</taxon>
    </lineage>
</organism>
<reference evidence="2 3" key="1">
    <citation type="journal article" date="2014" name="Genome Announc.">
        <title>Draft Genome Sequence of Kocuria palustris PEL.</title>
        <authorList>
            <person name="Sharma G."/>
            <person name="Khatri I."/>
            <person name="Subramanian S."/>
        </authorList>
    </citation>
    <scope>NUCLEOTIDE SEQUENCE [LARGE SCALE GENOMIC DNA]</scope>
    <source>
        <strain evidence="2 3">PEL</strain>
    </source>
</reference>
<evidence type="ECO:0000313" key="2">
    <source>
        <dbReference type="EMBL" id="EME37215.1"/>
    </source>
</evidence>
<evidence type="ECO:0000256" key="1">
    <source>
        <dbReference type="SAM" id="Phobius"/>
    </source>
</evidence>
<feature type="transmembrane region" description="Helical" evidence="1">
    <location>
        <begin position="119"/>
        <end position="142"/>
    </location>
</feature>
<gene>
    <name evidence="2" type="ORF">C884_02129</name>
</gene>
<keyword evidence="1" id="KW-1133">Transmembrane helix</keyword>
<feature type="transmembrane region" description="Helical" evidence="1">
    <location>
        <begin position="82"/>
        <end position="99"/>
    </location>
</feature>
<name>M2YF85_9MICC</name>
<keyword evidence="1" id="KW-0812">Transmembrane</keyword>
<feature type="transmembrane region" description="Helical" evidence="1">
    <location>
        <begin position="17"/>
        <end position="37"/>
    </location>
</feature>
<feature type="transmembrane region" description="Helical" evidence="1">
    <location>
        <begin position="221"/>
        <end position="240"/>
    </location>
</feature>
<keyword evidence="1" id="KW-0472">Membrane</keyword>
<evidence type="ECO:0000313" key="3">
    <source>
        <dbReference type="Proteomes" id="UP000009877"/>
    </source>
</evidence>
<comment type="caution">
    <text evidence="2">The sequence shown here is derived from an EMBL/GenBank/DDBJ whole genome shotgun (WGS) entry which is preliminary data.</text>
</comment>
<dbReference type="Proteomes" id="UP000009877">
    <property type="component" value="Unassembled WGS sequence"/>
</dbReference>
<feature type="transmembrane region" description="Helical" evidence="1">
    <location>
        <begin position="43"/>
        <end position="61"/>
    </location>
</feature>
<proteinExistence type="predicted"/>
<feature type="transmembrane region" description="Helical" evidence="1">
    <location>
        <begin position="300"/>
        <end position="321"/>
    </location>
</feature>
<feature type="transmembrane region" description="Helical" evidence="1">
    <location>
        <begin position="442"/>
        <end position="461"/>
    </location>
</feature>
<dbReference type="STRING" id="71999.KPaMU14_11485"/>
<feature type="transmembrane region" description="Helical" evidence="1">
    <location>
        <begin position="162"/>
        <end position="182"/>
    </location>
</feature>
<keyword evidence="3" id="KW-1185">Reference proteome</keyword>
<feature type="transmembrane region" description="Helical" evidence="1">
    <location>
        <begin position="389"/>
        <end position="410"/>
    </location>
</feature>
<feature type="transmembrane region" description="Helical" evidence="1">
    <location>
        <begin position="361"/>
        <end position="383"/>
    </location>
</feature>
<accession>M2YF85</accession>
<feature type="transmembrane region" description="Helical" evidence="1">
    <location>
        <begin position="417"/>
        <end position="436"/>
    </location>
</feature>
<feature type="transmembrane region" description="Helical" evidence="1">
    <location>
        <begin position="188"/>
        <end position="209"/>
    </location>
</feature>
<dbReference type="RefSeq" id="WP_006214142.1">
    <property type="nucleotide sequence ID" value="NZ_ANHZ02000005.1"/>
</dbReference>
<sequence>MATVSEVLHDVYSRRRIITIAVAALATLAVPLLLPSVPQGQRGIVLAAGVVIGLVTVMSMPSTRLNSAIVGEHESAGTMRQGVALVLYLSPLILLNIVFPLVSPTISQQEFAGVSLTHIILASSITTPWLAQAACMPAYRGIAEMMAEKDMDRIARRFCQGWLPMFVQSMPLVVLFAVPLWLATGWNLQAVGLYGVLCLLHLLFVQSLVIANVGQNRGHWAAAWAAYALALAVAPTWVWLPPLAAAATQLWFIRGNLRHLAAMQRLAHQDVAKDLVRGLLLGAVLWADKFVLFLSTDGGFHVIVVFMAMLPAVLAYNFYFVNLAPAVDKSIQGLHAAIQGESMNELVSTSGRLARVIDRSVLRTGALGMVLTLACSLVLGSIFPEQLMLAVVVALSSWCFLMLTMLSYELDYIGERFAPQSLGAVHIAVLALSFAALPVLSAYGVVLLADLVLVTIAWVLYKRHWSQPEYTLFWRHAVAW</sequence>
<protein>
    <submittedName>
        <fullName evidence="2">Uncharacterized protein</fullName>
    </submittedName>
</protein>
<dbReference type="EMBL" id="ANHZ02000005">
    <property type="protein sequence ID" value="EME37215.1"/>
    <property type="molecule type" value="Genomic_DNA"/>
</dbReference>
<dbReference type="AlphaFoldDB" id="M2YF85"/>